<evidence type="ECO:0000313" key="1">
    <source>
        <dbReference type="EMBL" id="GIY40455.1"/>
    </source>
</evidence>
<dbReference type="AlphaFoldDB" id="A0AAV4T2C1"/>
<organism evidence="1 2">
    <name type="scientific">Caerostris extrusa</name>
    <name type="common">Bark spider</name>
    <name type="synonym">Caerostris bankana</name>
    <dbReference type="NCBI Taxonomy" id="172846"/>
    <lineage>
        <taxon>Eukaryota</taxon>
        <taxon>Metazoa</taxon>
        <taxon>Ecdysozoa</taxon>
        <taxon>Arthropoda</taxon>
        <taxon>Chelicerata</taxon>
        <taxon>Arachnida</taxon>
        <taxon>Araneae</taxon>
        <taxon>Araneomorphae</taxon>
        <taxon>Entelegynae</taxon>
        <taxon>Araneoidea</taxon>
        <taxon>Araneidae</taxon>
        <taxon>Caerostris</taxon>
    </lineage>
</organism>
<reference evidence="1 2" key="1">
    <citation type="submission" date="2021-06" db="EMBL/GenBank/DDBJ databases">
        <title>Caerostris extrusa draft genome.</title>
        <authorList>
            <person name="Kono N."/>
            <person name="Arakawa K."/>
        </authorList>
    </citation>
    <scope>NUCLEOTIDE SEQUENCE [LARGE SCALE GENOMIC DNA]</scope>
</reference>
<dbReference type="EMBL" id="BPLR01010614">
    <property type="protein sequence ID" value="GIY40455.1"/>
    <property type="molecule type" value="Genomic_DNA"/>
</dbReference>
<evidence type="ECO:0000313" key="2">
    <source>
        <dbReference type="Proteomes" id="UP001054945"/>
    </source>
</evidence>
<keyword evidence="2" id="KW-1185">Reference proteome</keyword>
<gene>
    <name evidence="1" type="ORF">CEXT_693151</name>
</gene>
<accession>A0AAV4T2C1</accession>
<proteinExistence type="predicted"/>
<comment type="caution">
    <text evidence="1">The sequence shown here is derived from an EMBL/GenBank/DDBJ whole genome shotgun (WGS) entry which is preliminary data.</text>
</comment>
<sequence>MKSEASNTFENIKPRVLCTTIDQVLGCKSILVPVFSSLHWPEGSEQIRFGTKLRQSNLFQAWKPYFFTQENLQNTA</sequence>
<protein>
    <submittedName>
        <fullName evidence="1">Uncharacterized protein</fullName>
    </submittedName>
</protein>
<name>A0AAV4T2C1_CAEEX</name>
<dbReference type="Proteomes" id="UP001054945">
    <property type="component" value="Unassembled WGS sequence"/>
</dbReference>